<dbReference type="Ensembl" id="ENSPMAT00000007216.1">
    <property type="protein sequence ID" value="ENSPMAP00000007184.1"/>
    <property type="gene ID" value="ENSPMAG00000006518.1"/>
</dbReference>
<dbReference type="HOGENOM" id="CLU_070952_0_2_1"/>
<dbReference type="GO" id="GO:0031047">
    <property type="term" value="P:regulatory ncRNA-mediated gene silencing"/>
    <property type="evidence" value="ECO:0007669"/>
    <property type="project" value="UniProtKB-KW"/>
</dbReference>
<dbReference type="InterPro" id="IPR027157">
    <property type="entry name" value="NCBP2"/>
</dbReference>
<feature type="region of interest" description="Disordered" evidence="13">
    <location>
        <begin position="111"/>
        <end position="234"/>
    </location>
</feature>
<evidence type="ECO:0000256" key="2">
    <source>
        <dbReference type="ARBA" id="ARBA00010725"/>
    </source>
</evidence>
<dbReference type="OMA" id="RDSDHDM"/>
<evidence type="ECO:0000256" key="8">
    <source>
        <dbReference type="ARBA" id="ARBA00023161"/>
    </source>
</evidence>
<dbReference type="PANTHER" id="PTHR18847:SF0">
    <property type="entry name" value="NUCLEAR CAP-BINDING PROTEIN SUBUNIT 2"/>
    <property type="match status" value="1"/>
</dbReference>
<evidence type="ECO:0000256" key="9">
    <source>
        <dbReference type="ARBA" id="ARBA00023187"/>
    </source>
</evidence>
<dbReference type="GO" id="GO:0000184">
    <property type="term" value="P:nuclear-transcribed mRNA catabolic process, nonsense-mediated decay"/>
    <property type="evidence" value="ECO:0007669"/>
    <property type="project" value="UniProtKB-KW"/>
</dbReference>
<comment type="function">
    <text evidence="12">Component of the cap-binding complex (CBC), which binds co-transcriptionally to the 5' cap of pre-mRNAs and is involved in various processes such as pre-mRNA splicing, translation regulation, nonsense-mediated mRNA decay, RNA-mediated gene silencing (RNAi) by microRNAs (miRNAs) and mRNA export. The CBC complex is involved in mRNA export from the nucleus, leading to the recruitment of the mRNA export machinery to the 5' end of mRNA and to mRNA export in a 5' to 3' direction through the nuclear pore. The CBC complex is also involved in mediating U snRNA and intronless mRNAs export from the nucleus. The CBC complex is essential for a pioneer round of mRNA translation, before steady state translation when the CBC complex is replaced by cytoplasmic cap-binding protein eIF4E. The pioneer round of mRNA translation mediated by the CBC complex plays a central role in nonsense-mediated mRNA decay (NMD), NMD only taking place in mRNAs bound to the CBC complex, but not on eIF4E-bound mRNAs. The CBC complex enhances NMD in mRNAs containing at least one exon-junction complex (EJC), promoting the interaction between upf1 and upf2. The CBC complex is also involved in 'failsafe' NMD, which is independent of the EJC complex, while it does not participate in Staufen-mediated mRNA decay (SMD). During cell proliferation, the CBC complex is also involved in microRNAs (miRNAs) biogenesis via its interaction with srrt/ars2, thereby being required for miRNA-mediated RNA interference. The CBC complex also acts as a negative regulator of parn, thereby acting as an inhibitor of mRNA deadenylation. In the CBC complex, ncbp2/cbp20 recognizes and binds capped RNAs (m7GpppG-capped RNA) but requires ncbp1/cbp80 to stabilize the movement of its N-terminal loop and lock the CBC into a high affinity cap-binding state with the cap structure. The conventional cap-binding complex with NCBP2 binds both small nuclear RNA (snRNA) and messenger (mRNA) and is involved in their export from the nucleus.</text>
</comment>
<evidence type="ECO:0000256" key="1">
    <source>
        <dbReference type="ARBA" id="ARBA00004123"/>
    </source>
</evidence>
<dbReference type="SUPFAM" id="SSF54928">
    <property type="entry name" value="RNA-binding domain, RBD"/>
    <property type="match status" value="1"/>
</dbReference>
<dbReference type="CDD" id="cd12240">
    <property type="entry name" value="RRM_NCBP2"/>
    <property type="match status" value="1"/>
</dbReference>
<feature type="compositionally biased region" description="Basic and acidic residues" evidence="13">
    <location>
        <begin position="128"/>
        <end position="141"/>
    </location>
</feature>
<evidence type="ECO:0000256" key="6">
    <source>
        <dbReference type="ARBA" id="ARBA00022884"/>
    </source>
</evidence>
<dbReference type="InterPro" id="IPR035979">
    <property type="entry name" value="RBD_domain_sf"/>
</dbReference>
<keyword evidence="7" id="KW-0943">RNA-mediated gene silencing</keyword>
<keyword evidence="4 12" id="KW-0507">mRNA processing</keyword>
<evidence type="ECO:0000256" key="4">
    <source>
        <dbReference type="ARBA" id="ARBA00022664"/>
    </source>
</evidence>
<sequence length="234" mass="26960">AASLYQDLDPKSIYFDKRSGLSQDQYKEKLSNSTTLYVGNLSFYTSETQLLEFFQLCGEVVNLIMGLNREKKQPCGFCFVEYATREEAALAIECLNLSVVDGRQIRIDWDPGFEPGRQYGRGKSGGQVRDELKPDFADKRGGYQRYSGGNYDSNRGGYRGGHGGGNYRNSDRSDYNRGGDRGNNYDNNNYRKRQYRDNDGGDDENNDNDSKRKRFRRDYSNDRNRNNNNDRDHD</sequence>
<dbReference type="Gene3D" id="3.30.70.330">
    <property type="match status" value="1"/>
</dbReference>
<evidence type="ECO:0000256" key="11">
    <source>
        <dbReference type="PROSITE-ProRule" id="PRU00176"/>
    </source>
</evidence>
<protein>
    <recommendedName>
        <fullName evidence="3 12">Nuclear cap-binding protein subunit 2</fullName>
    </recommendedName>
    <alternativeName>
        <fullName evidence="12">20 kDa nuclear cap-binding protein</fullName>
    </alternativeName>
</protein>
<evidence type="ECO:0000313" key="15">
    <source>
        <dbReference type="Ensembl" id="ENSPMAP00000007184.1"/>
    </source>
</evidence>
<dbReference type="GO" id="GO:0005634">
    <property type="term" value="C:nucleus"/>
    <property type="evidence" value="ECO:0007669"/>
    <property type="project" value="UniProtKB-SubCell"/>
</dbReference>
<dbReference type="STRING" id="7757.ENSPMAP00000007184"/>
<dbReference type="PANTHER" id="PTHR18847">
    <property type="entry name" value="20 KD NUCLEAR CAP BINDING PROTEIN"/>
    <property type="match status" value="1"/>
</dbReference>
<evidence type="ECO:0000259" key="14">
    <source>
        <dbReference type="PROSITE" id="PS50102"/>
    </source>
</evidence>
<accession>S4RPP8</accession>
<comment type="subunit">
    <text evidence="12">Component of the nuclear cap-binding complex (CBC), a heterodimer composed of ncbp1/cbp80 and ncbp2/cbp20 that interacts with m7GpppG-capped RNA.</text>
</comment>
<dbReference type="AlphaFoldDB" id="S4RPP8"/>
<keyword evidence="6 11" id="KW-0694">RNA-binding</keyword>
<evidence type="ECO:0000256" key="12">
    <source>
        <dbReference type="RuleBase" id="RU364036"/>
    </source>
</evidence>
<organism evidence="15">
    <name type="scientific">Petromyzon marinus</name>
    <name type="common">Sea lamprey</name>
    <dbReference type="NCBI Taxonomy" id="7757"/>
    <lineage>
        <taxon>Eukaryota</taxon>
        <taxon>Metazoa</taxon>
        <taxon>Chordata</taxon>
        <taxon>Craniata</taxon>
        <taxon>Vertebrata</taxon>
        <taxon>Cyclostomata</taxon>
        <taxon>Hyperoartia</taxon>
        <taxon>Petromyzontiformes</taxon>
        <taxon>Petromyzontidae</taxon>
        <taxon>Petromyzon</taxon>
    </lineage>
</organism>
<dbReference type="GO" id="GO:0005846">
    <property type="term" value="C:nuclear cap binding complex"/>
    <property type="evidence" value="ECO:0007669"/>
    <property type="project" value="InterPro"/>
</dbReference>
<evidence type="ECO:0000256" key="13">
    <source>
        <dbReference type="SAM" id="MobiDB-lite"/>
    </source>
</evidence>
<keyword evidence="9 12" id="KW-0508">mRNA splicing</keyword>
<name>S4RPP8_PETMA</name>
<keyword evidence="8" id="KW-0866">Nonsense-mediated mRNA decay</keyword>
<reference evidence="15" key="1">
    <citation type="submission" date="2025-08" db="UniProtKB">
        <authorList>
            <consortium name="Ensembl"/>
        </authorList>
    </citation>
    <scope>IDENTIFICATION</scope>
</reference>
<dbReference type="InterPro" id="IPR034148">
    <property type="entry name" value="NCBP2_RRM"/>
</dbReference>
<evidence type="ECO:0000256" key="5">
    <source>
        <dbReference type="ARBA" id="ARBA00022816"/>
    </source>
</evidence>
<dbReference type="Pfam" id="PF00076">
    <property type="entry name" value="RRM_1"/>
    <property type="match status" value="1"/>
</dbReference>
<dbReference type="InterPro" id="IPR000504">
    <property type="entry name" value="RRM_dom"/>
</dbReference>
<evidence type="ECO:0000256" key="7">
    <source>
        <dbReference type="ARBA" id="ARBA00023158"/>
    </source>
</evidence>
<keyword evidence="10 12" id="KW-0539">Nucleus</keyword>
<comment type="similarity">
    <text evidence="2 12">Belongs to the RRM NCBP2 family.</text>
</comment>
<dbReference type="GO" id="GO:0051028">
    <property type="term" value="P:mRNA transport"/>
    <property type="evidence" value="ECO:0007669"/>
    <property type="project" value="UniProtKB-KW"/>
</dbReference>
<feature type="compositionally biased region" description="Basic and acidic residues" evidence="13">
    <location>
        <begin position="217"/>
        <end position="234"/>
    </location>
</feature>
<dbReference type="SMART" id="SM00360">
    <property type="entry name" value="RRM"/>
    <property type="match status" value="1"/>
</dbReference>
<proteinExistence type="inferred from homology"/>
<dbReference type="InterPro" id="IPR012677">
    <property type="entry name" value="Nucleotide-bd_a/b_plait_sf"/>
</dbReference>
<keyword evidence="5" id="KW-0509">mRNA transport</keyword>
<evidence type="ECO:0000256" key="3">
    <source>
        <dbReference type="ARBA" id="ARBA00019878"/>
    </source>
</evidence>
<dbReference type="GO" id="GO:0000339">
    <property type="term" value="F:RNA cap binding"/>
    <property type="evidence" value="ECO:0007669"/>
    <property type="project" value="InterPro"/>
</dbReference>
<feature type="compositionally biased region" description="Gly residues" evidence="13">
    <location>
        <begin position="157"/>
        <end position="166"/>
    </location>
</feature>
<dbReference type="GeneTree" id="ENSGT00390000003197"/>
<keyword evidence="5" id="KW-0813">Transport</keyword>
<comment type="subcellular location">
    <subcellularLocation>
        <location evidence="1 12">Nucleus</location>
    </subcellularLocation>
</comment>
<reference evidence="15" key="2">
    <citation type="submission" date="2025-09" db="UniProtKB">
        <authorList>
            <consortium name="Ensembl"/>
        </authorList>
    </citation>
    <scope>IDENTIFICATION</scope>
</reference>
<dbReference type="PROSITE" id="PS50102">
    <property type="entry name" value="RRM"/>
    <property type="match status" value="1"/>
</dbReference>
<feature type="compositionally biased region" description="Basic and acidic residues" evidence="13">
    <location>
        <begin position="169"/>
        <end position="180"/>
    </location>
</feature>
<dbReference type="GO" id="GO:0045292">
    <property type="term" value="P:mRNA cis splicing, via spliceosome"/>
    <property type="evidence" value="ECO:0007669"/>
    <property type="project" value="InterPro"/>
</dbReference>
<evidence type="ECO:0000256" key="10">
    <source>
        <dbReference type="ARBA" id="ARBA00023242"/>
    </source>
</evidence>
<feature type="domain" description="RRM" evidence="14">
    <location>
        <begin position="34"/>
        <end position="112"/>
    </location>
</feature>